<reference evidence="1 2" key="2">
    <citation type="journal article" date="2014" name="Genome Announc.">
        <title>Complete Genome Sequence of the Subsurface, Mesophilic Sulfate-Reducing Bacterium Desulfovibrio aespoeensis Aspo-2.</title>
        <authorList>
            <person name="Pedersen K."/>
            <person name="Bengtsson A."/>
            <person name="Edlund J."/>
            <person name="Rabe L."/>
            <person name="Hazen T."/>
            <person name="Chakraborty R."/>
            <person name="Goodwin L."/>
            <person name="Shapiro N."/>
        </authorList>
    </citation>
    <scope>NUCLEOTIDE SEQUENCE [LARGE SCALE GENOMIC DNA]</scope>
    <source>
        <strain evidence="2">ATCC 700646 / DSM 10631 / Aspo-2</strain>
    </source>
</reference>
<dbReference type="KEGG" id="das:Daes_0048"/>
<dbReference type="AlphaFoldDB" id="E6VTY5"/>
<dbReference type="STRING" id="643562.Daes_0048"/>
<reference evidence="2" key="1">
    <citation type="submission" date="2010-12" db="EMBL/GenBank/DDBJ databases">
        <title>Complete sequence of Desulfovibrio aespoeensis Aspo-2.</title>
        <authorList>
            <consortium name="US DOE Joint Genome Institute"/>
            <person name="Lucas S."/>
            <person name="Copeland A."/>
            <person name="Lapidus A."/>
            <person name="Cheng J.-F."/>
            <person name="Goodwin L."/>
            <person name="Pitluck S."/>
            <person name="Chertkov O."/>
            <person name="Misra M."/>
            <person name="Detter J.C."/>
            <person name="Han C."/>
            <person name="Tapia R."/>
            <person name="Land M."/>
            <person name="Hauser L."/>
            <person name="Kyrpides N."/>
            <person name="Ivanova N."/>
            <person name="Ovchinnikova G."/>
            <person name="Pedersen K."/>
            <person name="Jagevall S."/>
            <person name="Hazen T."/>
            <person name="Woyke T."/>
        </authorList>
    </citation>
    <scope>NUCLEOTIDE SEQUENCE [LARGE SCALE GENOMIC DNA]</scope>
    <source>
        <strain evidence="2">ATCC 700646 / DSM 10631 / Aspo-2</strain>
    </source>
</reference>
<accession>E6VTY5</accession>
<sequence length="70" mass="7274" precursor="true">MCNAVFLAAFLAIALAGLTLLRCTRSASPNALMLTRALASLEGPDCETPGDEDLYETACVTGRDALPCPS</sequence>
<dbReference type="RefSeq" id="WP_013513014.1">
    <property type="nucleotide sequence ID" value="NC_014844.1"/>
</dbReference>
<dbReference type="Proteomes" id="UP000002191">
    <property type="component" value="Chromosome"/>
</dbReference>
<gene>
    <name evidence="1" type="ordered locus">Daes_0048</name>
</gene>
<proteinExistence type="predicted"/>
<dbReference type="EMBL" id="CP002431">
    <property type="protein sequence ID" value="ADU61077.1"/>
    <property type="molecule type" value="Genomic_DNA"/>
</dbReference>
<evidence type="ECO:0000313" key="1">
    <source>
        <dbReference type="EMBL" id="ADU61077.1"/>
    </source>
</evidence>
<dbReference type="HOGENOM" id="CLU_2751159_0_0_7"/>
<protein>
    <submittedName>
        <fullName evidence="1">Electron transport complex, RnfABCDGE type, B</fullName>
    </submittedName>
</protein>
<evidence type="ECO:0000313" key="2">
    <source>
        <dbReference type="Proteomes" id="UP000002191"/>
    </source>
</evidence>
<name>E6VTY5_PSEA9</name>
<organism evidence="1 2">
    <name type="scientific">Pseudodesulfovibrio aespoeensis (strain ATCC 700646 / DSM 10631 / Aspo-2)</name>
    <name type="common">Desulfovibrio aespoeensis</name>
    <dbReference type="NCBI Taxonomy" id="643562"/>
    <lineage>
        <taxon>Bacteria</taxon>
        <taxon>Pseudomonadati</taxon>
        <taxon>Thermodesulfobacteriota</taxon>
        <taxon>Desulfovibrionia</taxon>
        <taxon>Desulfovibrionales</taxon>
        <taxon>Desulfovibrionaceae</taxon>
    </lineage>
</organism>
<keyword evidence="2" id="KW-1185">Reference proteome</keyword>